<dbReference type="AlphaFoldDB" id="A0AAD7MBR6"/>
<gene>
    <name evidence="1" type="ORF">B0H17DRAFT_1324529</name>
</gene>
<dbReference type="EMBL" id="JARKIE010000002">
    <property type="protein sequence ID" value="KAJ7709640.1"/>
    <property type="molecule type" value="Genomic_DNA"/>
</dbReference>
<reference evidence="1" key="1">
    <citation type="submission" date="2023-03" db="EMBL/GenBank/DDBJ databases">
        <title>Massive genome expansion in bonnet fungi (Mycena s.s.) driven by repeated elements and novel gene families across ecological guilds.</title>
        <authorList>
            <consortium name="Lawrence Berkeley National Laboratory"/>
            <person name="Harder C.B."/>
            <person name="Miyauchi S."/>
            <person name="Viragh M."/>
            <person name="Kuo A."/>
            <person name="Thoen E."/>
            <person name="Andreopoulos B."/>
            <person name="Lu D."/>
            <person name="Skrede I."/>
            <person name="Drula E."/>
            <person name="Henrissat B."/>
            <person name="Morin E."/>
            <person name="Kohler A."/>
            <person name="Barry K."/>
            <person name="LaButti K."/>
            <person name="Morin E."/>
            <person name="Salamov A."/>
            <person name="Lipzen A."/>
            <person name="Mereny Z."/>
            <person name="Hegedus B."/>
            <person name="Baldrian P."/>
            <person name="Stursova M."/>
            <person name="Weitz H."/>
            <person name="Taylor A."/>
            <person name="Grigoriev I.V."/>
            <person name="Nagy L.G."/>
            <person name="Martin F."/>
            <person name="Kauserud H."/>
        </authorList>
    </citation>
    <scope>NUCLEOTIDE SEQUENCE</scope>
    <source>
        <strain evidence="1">CBHHK067</strain>
    </source>
</reference>
<evidence type="ECO:0000313" key="2">
    <source>
        <dbReference type="Proteomes" id="UP001221757"/>
    </source>
</evidence>
<organism evidence="1 2">
    <name type="scientific">Mycena rosella</name>
    <name type="common">Pink bonnet</name>
    <name type="synonym">Agaricus rosellus</name>
    <dbReference type="NCBI Taxonomy" id="1033263"/>
    <lineage>
        <taxon>Eukaryota</taxon>
        <taxon>Fungi</taxon>
        <taxon>Dikarya</taxon>
        <taxon>Basidiomycota</taxon>
        <taxon>Agaricomycotina</taxon>
        <taxon>Agaricomycetes</taxon>
        <taxon>Agaricomycetidae</taxon>
        <taxon>Agaricales</taxon>
        <taxon>Marasmiineae</taxon>
        <taxon>Mycenaceae</taxon>
        <taxon>Mycena</taxon>
    </lineage>
</organism>
<name>A0AAD7MBR6_MYCRO</name>
<comment type="caution">
    <text evidence="1">The sequence shown here is derived from an EMBL/GenBank/DDBJ whole genome shotgun (WGS) entry which is preliminary data.</text>
</comment>
<sequence>MVKRRKISGLNSLELFQAYTALKGLRDSFDYTEEEGADTDSEEGPSNLKLELFSEQIAKIINMMEVKLEEPEVLTAAVLEERLNVVHEADLQLGQNYMQRIQTSRALEGSHYMTSELMHRHLAMLKNLVPRTSEAAARLWIDTIFFSCRVHAIHPSSDTFLTGKVDYTAVVASKDMAEWIHKTPAIDTLKRRTAIGFFVTEGKLDSLYAHLPQACADLYAAAKKIRKPILRGALTNGNEWFFIILKVNPDGHGGSYKYSLPLSIVPLHPTKQPSGPDLIAGILADWASHSIKTPPIISHYYNRFSKDLKILVQTIGFILWCGIDIC</sequence>
<keyword evidence="2" id="KW-1185">Reference proteome</keyword>
<protein>
    <submittedName>
        <fullName evidence="1">Uncharacterized protein</fullName>
    </submittedName>
</protein>
<proteinExistence type="predicted"/>
<dbReference type="Proteomes" id="UP001221757">
    <property type="component" value="Unassembled WGS sequence"/>
</dbReference>
<accession>A0AAD7MBR6</accession>
<evidence type="ECO:0000313" key="1">
    <source>
        <dbReference type="EMBL" id="KAJ7709640.1"/>
    </source>
</evidence>